<dbReference type="Proteomes" id="UP001190926">
    <property type="component" value="Unassembled WGS sequence"/>
</dbReference>
<organism evidence="3 4">
    <name type="scientific">Perilla frutescens var. hirtella</name>
    <name type="common">Perilla citriodora</name>
    <name type="synonym">Perilla setoyensis</name>
    <dbReference type="NCBI Taxonomy" id="608512"/>
    <lineage>
        <taxon>Eukaryota</taxon>
        <taxon>Viridiplantae</taxon>
        <taxon>Streptophyta</taxon>
        <taxon>Embryophyta</taxon>
        <taxon>Tracheophyta</taxon>
        <taxon>Spermatophyta</taxon>
        <taxon>Magnoliopsida</taxon>
        <taxon>eudicotyledons</taxon>
        <taxon>Gunneridae</taxon>
        <taxon>Pentapetalae</taxon>
        <taxon>asterids</taxon>
        <taxon>lamiids</taxon>
        <taxon>Lamiales</taxon>
        <taxon>Lamiaceae</taxon>
        <taxon>Nepetoideae</taxon>
        <taxon>Elsholtzieae</taxon>
        <taxon>Perilla</taxon>
    </lineage>
</organism>
<dbReference type="AlphaFoldDB" id="A0AAD4IR18"/>
<accession>A0AAD4IR18</accession>
<proteinExistence type="predicted"/>
<comment type="caution">
    <text evidence="3">The sequence shown here is derived from an EMBL/GenBank/DDBJ whole genome shotgun (WGS) entry which is preliminary data.</text>
</comment>
<gene>
    <name evidence="3" type="ORF">C2S53_014588</name>
</gene>
<feature type="chain" id="PRO_5042105579" evidence="2">
    <location>
        <begin position="25"/>
        <end position="146"/>
    </location>
</feature>
<feature type="signal peptide" evidence="2">
    <location>
        <begin position="1"/>
        <end position="24"/>
    </location>
</feature>
<feature type="compositionally biased region" description="Basic and acidic residues" evidence="1">
    <location>
        <begin position="98"/>
        <end position="115"/>
    </location>
</feature>
<protein>
    <submittedName>
        <fullName evidence="3">Uncharacterized protein</fullName>
    </submittedName>
</protein>
<evidence type="ECO:0000313" key="4">
    <source>
        <dbReference type="Proteomes" id="UP001190926"/>
    </source>
</evidence>
<evidence type="ECO:0000313" key="3">
    <source>
        <dbReference type="EMBL" id="KAH6819944.1"/>
    </source>
</evidence>
<feature type="region of interest" description="Disordered" evidence="1">
    <location>
        <begin position="98"/>
        <end position="132"/>
    </location>
</feature>
<keyword evidence="4" id="KW-1185">Reference proteome</keyword>
<name>A0AAD4IR18_PERFH</name>
<evidence type="ECO:0000256" key="2">
    <source>
        <dbReference type="SAM" id="SignalP"/>
    </source>
</evidence>
<dbReference type="EMBL" id="SDAM02005225">
    <property type="protein sequence ID" value="KAH6819944.1"/>
    <property type="molecule type" value="Genomic_DNA"/>
</dbReference>
<reference evidence="3 4" key="1">
    <citation type="journal article" date="2021" name="Nat. Commun.">
        <title>Incipient diploidization of the medicinal plant Perilla within 10,000 years.</title>
        <authorList>
            <person name="Zhang Y."/>
            <person name="Shen Q."/>
            <person name="Leng L."/>
            <person name="Zhang D."/>
            <person name="Chen S."/>
            <person name="Shi Y."/>
            <person name="Ning Z."/>
            <person name="Chen S."/>
        </authorList>
    </citation>
    <scope>NUCLEOTIDE SEQUENCE [LARGE SCALE GENOMIC DNA]</scope>
    <source>
        <strain evidence="4">cv. PC099</strain>
    </source>
</reference>
<sequence>MLSVSKLIAILTIFTAINAGLTHARKNPDYADEVMTSNGKTPFRDNQITVTGRFLWCTRANLINDDIDIHSSKGDELTVSSNSLPRWFIGANHYMSRVQDDDKHSTPTNLGRDDLPPPPPLQSATGPGQVSCTDSSAEEIIYTFST</sequence>
<evidence type="ECO:0000256" key="1">
    <source>
        <dbReference type="SAM" id="MobiDB-lite"/>
    </source>
</evidence>
<feature type="compositionally biased region" description="Polar residues" evidence="1">
    <location>
        <begin position="122"/>
        <end position="132"/>
    </location>
</feature>
<keyword evidence="2" id="KW-0732">Signal</keyword>